<feature type="transmembrane region" description="Helical" evidence="1">
    <location>
        <begin position="20"/>
        <end position="36"/>
    </location>
</feature>
<organism evidence="2 3">
    <name type="scientific">Leptospira broomii serovar Hurstbridge str. 5399</name>
    <dbReference type="NCBI Taxonomy" id="1049789"/>
    <lineage>
        <taxon>Bacteria</taxon>
        <taxon>Pseudomonadati</taxon>
        <taxon>Spirochaetota</taxon>
        <taxon>Spirochaetia</taxon>
        <taxon>Leptospirales</taxon>
        <taxon>Leptospiraceae</taxon>
        <taxon>Leptospira</taxon>
    </lineage>
</organism>
<keyword evidence="1" id="KW-0472">Membrane</keyword>
<gene>
    <name evidence="2" type="ORF">LEP1GSC050_1815</name>
</gene>
<sequence>MFRKLFRAAKTCWELKENNYLASLKIIFTLVFIGMAF</sequence>
<evidence type="ECO:0000256" key="1">
    <source>
        <dbReference type="SAM" id="Phobius"/>
    </source>
</evidence>
<accession>T0FH83</accession>
<dbReference type="AlphaFoldDB" id="T0FH83"/>
<evidence type="ECO:0000313" key="3">
    <source>
        <dbReference type="Proteomes" id="UP000015454"/>
    </source>
</evidence>
<evidence type="ECO:0000313" key="2">
    <source>
        <dbReference type="EMBL" id="EQA47326.1"/>
    </source>
</evidence>
<keyword evidence="1" id="KW-0812">Transmembrane</keyword>
<keyword evidence="3" id="KW-1185">Reference proteome</keyword>
<protein>
    <submittedName>
        <fullName evidence="2">Uncharacterized protein</fullName>
    </submittedName>
</protein>
<dbReference type="STRING" id="1049789.LEP1GSC050_1815"/>
<comment type="caution">
    <text evidence="2">The sequence shown here is derived from an EMBL/GenBank/DDBJ whole genome shotgun (WGS) entry which is preliminary data.</text>
</comment>
<proteinExistence type="predicted"/>
<dbReference type="Proteomes" id="UP000015454">
    <property type="component" value="Unassembled WGS sequence"/>
</dbReference>
<dbReference type="EMBL" id="AHMO02000002">
    <property type="protein sequence ID" value="EQA47326.1"/>
    <property type="molecule type" value="Genomic_DNA"/>
</dbReference>
<name>T0FH83_9LEPT</name>
<reference evidence="2" key="1">
    <citation type="submission" date="2013-05" db="EMBL/GenBank/DDBJ databases">
        <authorList>
            <person name="Harkins D.M."/>
            <person name="Durkin A.S."/>
            <person name="Brinkac L.M."/>
            <person name="Haft D.H."/>
            <person name="Selengut J.D."/>
            <person name="Sanka R."/>
            <person name="DePew J."/>
            <person name="Purushe J."/>
            <person name="Hartskeerl R.A."/>
            <person name="Ahmed A."/>
            <person name="van der Linden H."/>
            <person name="Goris M.G.A."/>
            <person name="Vinetz J.M."/>
            <person name="Sutton G.G."/>
            <person name="Nierman W.C."/>
            <person name="Fouts D.E."/>
        </authorList>
    </citation>
    <scope>NUCLEOTIDE SEQUENCE [LARGE SCALE GENOMIC DNA]</scope>
    <source>
        <strain evidence="2">5399</strain>
    </source>
</reference>
<keyword evidence="1" id="KW-1133">Transmembrane helix</keyword>